<dbReference type="InterPro" id="IPR020892">
    <property type="entry name" value="Cyclophilin-type_PPIase_CS"/>
</dbReference>
<feature type="chain" id="PRO_5044952877" description="Peptidyl-prolyl cis-trans isomerase" evidence="4">
    <location>
        <begin position="21"/>
        <end position="236"/>
    </location>
</feature>
<keyword evidence="8" id="KW-1185">Reference proteome</keyword>
<organism evidence="7 8">
    <name type="scientific">Paracoccus nototheniae</name>
    <dbReference type="NCBI Taxonomy" id="2489002"/>
    <lineage>
        <taxon>Bacteria</taxon>
        <taxon>Pseudomonadati</taxon>
        <taxon>Pseudomonadota</taxon>
        <taxon>Alphaproteobacteria</taxon>
        <taxon>Rhodobacterales</taxon>
        <taxon>Paracoccaceae</taxon>
        <taxon>Paracoccus</taxon>
    </lineage>
</organism>
<dbReference type="CDD" id="cd00317">
    <property type="entry name" value="cyclophilin"/>
    <property type="match status" value="1"/>
</dbReference>
<comment type="catalytic activity">
    <reaction evidence="4">
        <text>[protein]-peptidylproline (omega=180) = [protein]-peptidylproline (omega=0)</text>
        <dbReference type="Rhea" id="RHEA:16237"/>
        <dbReference type="Rhea" id="RHEA-COMP:10747"/>
        <dbReference type="Rhea" id="RHEA-COMP:10748"/>
        <dbReference type="ChEBI" id="CHEBI:83833"/>
        <dbReference type="ChEBI" id="CHEBI:83834"/>
        <dbReference type="EC" id="5.2.1.8"/>
    </reaction>
</comment>
<evidence type="ECO:0000256" key="1">
    <source>
        <dbReference type="ARBA" id="ARBA00007365"/>
    </source>
</evidence>
<dbReference type="PANTHER" id="PTHR45625:SF4">
    <property type="entry name" value="PEPTIDYLPROLYL ISOMERASE DOMAIN AND WD REPEAT-CONTAINING PROTEIN 1"/>
    <property type="match status" value="1"/>
</dbReference>
<keyword evidence="2 4" id="KW-0697">Rotamase</keyword>
<feature type="domain" description="PPIase cyclophilin-type" evidence="6">
    <location>
        <begin position="48"/>
        <end position="200"/>
    </location>
</feature>
<dbReference type="PANTHER" id="PTHR45625">
    <property type="entry name" value="PEPTIDYL-PROLYL CIS-TRANS ISOMERASE-RELATED"/>
    <property type="match status" value="1"/>
</dbReference>
<reference evidence="8" key="1">
    <citation type="journal article" date="2019" name="Int. J. Syst. Evol. Microbiol.">
        <title>The Global Catalogue of Microorganisms (GCM) 10K type strain sequencing project: providing services to taxonomists for standard genome sequencing and annotation.</title>
        <authorList>
            <consortium name="The Broad Institute Genomics Platform"/>
            <consortium name="The Broad Institute Genome Sequencing Center for Infectious Disease"/>
            <person name="Wu L."/>
            <person name="Ma J."/>
        </authorList>
    </citation>
    <scope>NUCLEOTIDE SEQUENCE [LARGE SCALE GENOMIC DNA]</scope>
    <source>
        <strain evidence="8">CCM 8875</strain>
    </source>
</reference>
<dbReference type="Pfam" id="PF00160">
    <property type="entry name" value="Pro_isomerase"/>
    <property type="match status" value="1"/>
</dbReference>
<dbReference type="InterPro" id="IPR029000">
    <property type="entry name" value="Cyclophilin-like_dom_sf"/>
</dbReference>
<proteinExistence type="inferred from homology"/>
<evidence type="ECO:0000313" key="7">
    <source>
        <dbReference type="EMBL" id="MFD1481340.1"/>
    </source>
</evidence>
<dbReference type="InterPro" id="IPR002130">
    <property type="entry name" value="Cyclophilin-type_PPIase_dom"/>
</dbReference>
<gene>
    <name evidence="7" type="ORF">ACFQ5P_08530</name>
</gene>
<evidence type="ECO:0000313" key="8">
    <source>
        <dbReference type="Proteomes" id="UP001597302"/>
    </source>
</evidence>
<dbReference type="InterPro" id="IPR044666">
    <property type="entry name" value="Cyclophilin_A-like"/>
</dbReference>
<evidence type="ECO:0000259" key="6">
    <source>
        <dbReference type="PROSITE" id="PS50072"/>
    </source>
</evidence>
<comment type="caution">
    <text evidence="7">The sequence shown here is derived from an EMBL/GenBank/DDBJ whole genome shotgun (WGS) entry which is preliminary data.</text>
</comment>
<evidence type="ECO:0000256" key="3">
    <source>
        <dbReference type="ARBA" id="ARBA00023235"/>
    </source>
</evidence>
<evidence type="ECO:0000256" key="2">
    <source>
        <dbReference type="ARBA" id="ARBA00023110"/>
    </source>
</evidence>
<dbReference type="GO" id="GO:0003755">
    <property type="term" value="F:peptidyl-prolyl cis-trans isomerase activity"/>
    <property type="evidence" value="ECO:0007669"/>
    <property type="project" value="UniProtKB-EC"/>
</dbReference>
<dbReference type="Gene3D" id="2.40.100.10">
    <property type="entry name" value="Cyclophilin-like"/>
    <property type="match status" value="1"/>
</dbReference>
<dbReference type="SUPFAM" id="SSF50891">
    <property type="entry name" value="Cyclophilin-like"/>
    <property type="match status" value="1"/>
</dbReference>
<feature type="compositionally biased region" description="Low complexity" evidence="5">
    <location>
        <begin position="198"/>
        <end position="218"/>
    </location>
</feature>
<keyword evidence="3 4" id="KW-0413">Isomerase</keyword>
<name>A0ABW4DUM3_9RHOB</name>
<dbReference type="PROSITE" id="PS50072">
    <property type="entry name" value="CSA_PPIASE_2"/>
    <property type="match status" value="1"/>
</dbReference>
<dbReference type="EMBL" id="JBHTOQ010000020">
    <property type="protein sequence ID" value="MFD1481340.1"/>
    <property type="molecule type" value="Genomic_DNA"/>
</dbReference>
<dbReference type="Proteomes" id="UP001597302">
    <property type="component" value="Unassembled WGS sequence"/>
</dbReference>
<dbReference type="PRINTS" id="PR00153">
    <property type="entry name" value="CSAPPISMRASE"/>
</dbReference>
<dbReference type="RefSeq" id="WP_131574479.1">
    <property type="nucleotide sequence ID" value="NZ_CBCSAJ010000008.1"/>
</dbReference>
<keyword evidence="4" id="KW-0732">Signal</keyword>
<sequence length="236" mass="24231">MRKFALIPAFLALGGGAAFAQGTNPQVEDTDGPNMVIEVADAEGNSKGTMVLDLREDLAPNHVARLVELAQAGAYDGVVFHRVIDGFMAQTGDVENGLQDGDTAMAGMGGSDLPDLEAEFSDASFDRGTVGMARATDPNSANSQFFIDLAPAQFLDGEYTVVGQLIEGWDVLDAIKKGDAATNGAVEEPDYMLSVTIAGGDEPAAEDAGAATEGPTDTPAEDAADTPAADDTATDG</sequence>
<dbReference type="EC" id="5.2.1.8" evidence="4"/>
<feature type="signal peptide" evidence="4">
    <location>
        <begin position="1"/>
        <end position="20"/>
    </location>
</feature>
<evidence type="ECO:0000256" key="4">
    <source>
        <dbReference type="RuleBase" id="RU363019"/>
    </source>
</evidence>
<accession>A0ABW4DUM3</accession>
<feature type="region of interest" description="Disordered" evidence="5">
    <location>
        <begin position="198"/>
        <end position="236"/>
    </location>
</feature>
<feature type="compositionally biased region" description="Low complexity" evidence="5">
    <location>
        <begin position="225"/>
        <end position="236"/>
    </location>
</feature>
<comment type="similarity">
    <text evidence="1 4">Belongs to the cyclophilin-type PPIase family.</text>
</comment>
<evidence type="ECO:0000256" key="5">
    <source>
        <dbReference type="SAM" id="MobiDB-lite"/>
    </source>
</evidence>
<dbReference type="PROSITE" id="PS00170">
    <property type="entry name" value="CSA_PPIASE_1"/>
    <property type="match status" value="1"/>
</dbReference>
<comment type="function">
    <text evidence="4">PPIases accelerate the folding of proteins. It catalyzes the cis-trans isomerization of proline imidic peptide bonds in oligopeptides.</text>
</comment>
<protein>
    <recommendedName>
        <fullName evidence="4">Peptidyl-prolyl cis-trans isomerase</fullName>
        <shortName evidence="4">PPIase</shortName>
        <ecNumber evidence="4">5.2.1.8</ecNumber>
    </recommendedName>
</protein>